<evidence type="ECO:0000256" key="13">
    <source>
        <dbReference type="ARBA" id="ARBA00031012"/>
    </source>
</evidence>
<evidence type="ECO:0000256" key="3">
    <source>
        <dbReference type="ARBA" id="ARBA00022664"/>
    </source>
</evidence>
<dbReference type="GO" id="GO:0003968">
    <property type="term" value="F:RNA-directed RNA polymerase activity"/>
    <property type="evidence" value="ECO:0007669"/>
    <property type="project" value="UniProtKB-KW"/>
</dbReference>
<keyword evidence="6" id="KW-0548">Nucleotidyltransferase</keyword>
<evidence type="ECO:0000256" key="9">
    <source>
        <dbReference type="ARBA" id="ARBA00022953"/>
    </source>
</evidence>
<evidence type="ECO:0000313" key="15">
    <source>
        <dbReference type="EMBL" id="QJT73698.1"/>
    </source>
</evidence>
<dbReference type="InterPro" id="IPR014023">
    <property type="entry name" value="Mononeg_RNA_pol_cat"/>
</dbReference>
<keyword evidence="10" id="KW-0506">mRNA capping</keyword>
<dbReference type="Pfam" id="PF00946">
    <property type="entry name" value="Mononeg_RNA_pol"/>
    <property type="match status" value="1"/>
</dbReference>
<dbReference type="GO" id="GO:0004482">
    <property type="term" value="F:mRNA 5'-cap (guanine-N7-)-methyltransferase activity"/>
    <property type="evidence" value="ECO:0007669"/>
    <property type="project" value="InterPro"/>
</dbReference>
<dbReference type="GO" id="GO:0005524">
    <property type="term" value="F:ATP binding"/>
    <property type="evidence" value="ECO:0007669"/>
    <property type="project" value="UniProtKB-KW"/>
</dbReference>
<evidence type="ECO:0000313" key="16">
    <source>
        <dbReference type="Proteomes" id="UP000830420"/>
    </source>
</evidence>
<evidence type="ECO:0000256" key="1">
    <source>
        <dbReference type="ARBA" id="ARBA00012494"/>
    </source>
</evidence>
<evidence type="ECO:0000259" key="14">
    <source>
        <dbReference type="PROSITE" id="PS50526"/>
    </source>
</evidence>
<feature type="domain" description="RdRp catalytic" evidence="14">
    <location>
        <begin position="631"/>
        <end position="808"/>
    </location>
</feature>
<reference evidence="15" key="1">
    <citation type="journal article" date="2021" name="MBio">
        <title>Novel Mycoviruses Discovered in the Mycovirome of a Necrotrophic Fungus.</title>
        <authorList>
            <person name="Ruiz-Padilla A."/>
            <person name="Rodriguez-Romero J."/>
            <person name="Gomez-Cid I."/>
            <person name="Pacifico D."/>
            <person name="Ayllon M.A."/>
        </authorList>
    </citation>
    <scope>NUCLEOTIDE SEQUENCE</scope>
    <source>
        <strain evidence="15">BCS12_DN161</strain>
    </source>
</reference>
<keyword evidence="9" id="KW-0693">Viral RNA replication</keyword>
<keyword evidence="8" id="KW-0067">ATP-binding</keyword>
<sequence length="1949" mass="223853">MDSKFEKEVEPWFVFEDEFDTKNHKPNAPADKHLSSPISPSLIHRLERLFVAVCEYEFRLAKTKPRFPYLTPTYKVSMRRLKNTNNEHSYSGLMRKAEPCFDNFLGASTFPPLVTPQQYPEFLAFCINTTEELTTSIKESKELFDIEMEAFSAWGQNEEVRKLADSQKNSPIKLNKETLMHYQRYRYWDIISETYRIRKSNQTYGKGTHKIAGHTWYYYDGFLIMEEGESTTRLDENGIPRLYAPVRHSMVYEQLQMFQDCCLARFNTFLAIDCSIHNSTAQIHTYVSRIIDWQEKVLLKYGNEGYELVKSPESITKAYMNQLSDGDILPVSSYVRTLGKMMVKEEKLAKKLNILDKSSYHELSNELSRIITSTKDMSIICELFGCTKLSGHPLVYAEASAKSVQEEAVPRGSADPIAIRQYHLHFVQLVLHRYLEKNNHWPAFKEKCAPKEDTQLYRIWKSGVCKIRPTSYKIEDLTDVRFEKFIEFDYSPDYLDMIDDKAISPGGQHAAQFWFSSNSTTYRRLLESLIKRTDVDTFAIVERMRRGKFSLAERIVELTQKEREFKISARCFSKLTFEVRLFFVLTEANLKRFCGGDTGDNGYLPQQTMTMSSTKLKQRLYNLSTRTNTAKTCMIEVDFSRWNLRWKPWTVNPISRTLEDIFGLPGVFSQAHNFFSSATIVLTDKHNKPPGIKEGMPAHKWPTSNLVWRNHTGGFEGIQQTLWTICTIAMMYYALRDEECSFKMAGQGDNQIFHINFLDSKKTLNQSLLQLLFSMDRECGRLNHEVKPEECIDSKTVLTYGKEIYIKGVHKMYSLKFSSRAFARSDYSIPSLSKEIAGLVSNSIAVAGTLYQPIRAILWKHLQVLLFLHRRSKSNFFKEECRSINRLLKTRTSRKALLIPGSLGGLPMMPWTRYFSKGETDDLSFDVAASYYIAKSEPIIQNYLSLLLHKEFTSTEIDVSNLINDPHSIPIDRPNDSSHLIAEAISQVLPNVVVNKDIKQLINPNHRHTADRYKKLLSKIRPVYPQILHDLFELTPSGLTDKMIKRFSMTRTLEKFVDMRSFTNIVSRSGALLVNTIIDRLAKAGKKELSAIPTPYDMCTVLRDHWNIDLKHSSIGIYTPFDFQMITTHSKNPKIEVSVPVHSEISTTVGTSPPNFGTTTRQKISDHGYRIVNTNSTIAALKRTTLMFSELQGSDSVKPFFNSIVTSRSPWTLDSLVPVFPTQYGGASVHRHQSATNHFAMLGSNTIATHCILNTDDSGILSGGELDYPVVFQTMFMTAMNLLQNFHSAGQTNVDRISFLIPSKLDPIDVSICEYKDGIDLPKWPNLVGNKLAWTNNLLASEIPVIPRAEFIEHIESTNDDISLLYSYFEFNPPDRDLEANPWDGILTPFDFLDLKECSRINGYDAEKALSWLLLTDVMEAYVKSPGDQIGSQQVNAYISKRSRYIAGLWVRVRLHPMFLTTKYNKVRRITLQPTEQGYKKPVEYLAHIMRMSIVAHLDTKNFHSVPSLILFNNWKTKARRVSERRILLAAGMASYQRGTKENIRSFLQRTIPPNELLNTDPSAYLSVISKPFSKNIRSFPYELPVLKTQFINKSSEESLRSLRSRELKTDTPNFEIISNNVKFSNHGICTYKLEDCTGNVQPDERTEAFRLNPYDRFRVLRRRTIGTMSPLYSDWNAIITQYTKKNLIRRTDIAYVIGIGRGAICRSLVEKDIHVVGYDMRKTFPTLSHRSASYVPPEISNTPRRSLFSWSNHTMSTPGDCTIGDLQIPAFSSTVVFLDIDQNIESVLKVIEKIPFGTRLCVRYRGTEQEINYLVSIIQPEVINCLLMINDEVRDVVMFTNNSGPVSVGNAIQVIWLKKNELQYKNTDTELSNQLWFTSTKIASHLDARIDERHDVLKEKIIQLAFTNERDLEFPLDRMVRQVYLSDITSLDSNTLRLKAILSNIVSE</sequence>
<dbReference type="EMBL" id="MN617151">
    <property type="protein sequence ID" value="QJT73698.1"/>
    <property type="molecule type" value="Genomic_RNA"/>
</dbReference>
<keyword evidence="7" id="KW-0547">Nucleotide-binding</keyword>
<keyword evidence="3" id="KW-0507">mRNA processing</keyword>
<keyword evidence="4" id="KW-0808">Transferase</keyword>
<name>A0AAE7AK07_9MONO</name>
<dbReference type="RefSeq" id="YP_010800330.1">
    <property type="nucleotide sequence ID" value="NC_076844.1"/>
</dbReference>
<evidence type="ECO:0000256" key="6">
    <source>
        <dbReference type="ARBA" id="ARBA00022695"/>
    </source>
</evidence>
<dbReference type="KEGG" id="vg:80538911"/>
<keyword evidence="11" id="KW-0511">Multifunctional enzyme</keyword>
<evidence type="ECO:0000256" key="11">
    <source>
        <dbReference type="ARBA" id="ARBA00023268"/>
    </source>
</evidence>
<keyword evidence="5" id="KW-0949">S-adenosyl-L-methionine</keyword>
<evidence type="ECO:0000256" key="2">
    <source>
        <dbReference type="ARBA" id="ARBA00022484"/>
    </source>
</evidence>
<dbReference type="PROSITE" id="PS50526">
    <property type="entry name" value="RDRP_SSRNA_NEG_NONSEG"/>
    <property type="match status" value="1"/>
</dbReference>
<keyword evidence="16" id="KW-1185">Reference proteome</keyword>
<proteinExistence type="predicted"/>
<evidence type="ECO:0000256" key="8">
    <source>
        <dbReference type="ARBA" id="ARBA00022840"/>
    </source>
</evidence>
<evidence type="ECO:0000256" key="5">
    <source>
        <dbReference type="ARBA" id="ARBA00022691"/>
    </source>
</evidence>
<dbReference type="EC" id="2.7.7.48" evidence="1"/>
<accession>A0AAE7AK07</accession>
<dbReference type="Proteomes" id="UP000830420">
    <property type="component" value="Segment"/>
</dbReference>
<keyword evidence="2 15" id="KW-0696">RNA-directed RNA polymerase</keyword>
<organism evidence="15 16">
    <name type="scientific">Botrytis cinerea negative-stranded RNA virus 4</name>
    <dbReference type="NCBI Taxonomy" id="2735939"/>
    <lineage>
        <taxon>Viruses</taxon>
        <taxon>Riboviria</taxon>
        <taxon>Orthornavirae</taxon>
        <taxon>Negarnaviricota</taxon>
        <taxon>Haploviricotina</taxon>
        <taxon>Monjiviricetes</taxon>
        <taxon>Mononegavirales</taxon>
        <taxon>Mymonaviridae</taxon>
        <taxon>Sclerotimonavirus</taxon>
        <taxon>Sclerotimonavirus betabotrytidis</taxon>
    </lineage>
</organism>
<evidence type="ECO:0000256" key="7">
    <source>
        <dbReference type="ARBA" id="ARBA00022741"/>
    </source>
</evidence>
<evidence type="ECO:0000256" key="10">
    <source>
        <dbReference type="ARBA" id="ARBA00023042"/>
    </source>
</evidence>
<protein>
    <recommendedName>
        <fullName evidence="1">RNA-directed RNA polymerase</fullName>
        <ecNumber evidence="1">2.7.7.48</ecNumber>
    </recommendedName>
    <alternativeName>
        <fullName evidence="13">Replicase</fullName>
    </alternativeName>
    <alternativeName>
        <fullName evidence="12">Transcriptase</fullName>
    </alternativeName>
</protein>
<evidence type="ECO:0000256" key="4">
    <source>
        <dbReference type="ARBA" id="ARBA00022679"/>
    </source>
</evidence>
<dbReference type="GeneID" id="80538911"/>
<evidence type="ECO:0000256" key="12">
    <source>
        <dbReference type="ARBA" id="ARBA00030436"/>
    </source>
</evidence>